<dbReference type="PRINTS" id="PR01021">
    <property type="entry name" value="OMPADOMAIN"/>
</dbReference>
<evidence type="ECO:0000313" key="8">
    <source>
        <dbReference type="Proteomes" id="UP001378956"/>
    </source>
</evidence>
<evidence type="ECO:0000259" key="6">
    <source>
        <dbReference type="PROSITE" id="PS51123"/>
    </source>
</evidence>
<sequence length="414" mass="45928">MAIGLTSPCFSQGFLKKLQKKAEAAATDLIIKKSTQKAEKAMEEKKQEESTSTSSSLKQTEEPASGSTREVKSYSKYDFVPGASILFTENFEQDQIGEFPLKWFTNGSGEVVTLEGFAGKWVKMSSGALLSPTFKFPENFTYEFDVFMDIDPATRYVRPALGFELFDRGNKATKVGYNAYTIKNMLKFSAGLHADNAIVTLDSRQNALVKLQSEKVKLPGFQTNYRNVVHVAIAVQKERLRLWMNADKIFDLPIAVASPHNFNQLLVWGAKTKEGSPAFYYTNFRVAAGLADTRTKLLSEGRYSTSGILFDSNSDQIKPESTGLMREIAAALKENGNVKFTIIGHTDNQGNDADNLVLSKKRAEAVKKSLIEEYGVEASLLQTQGKGAVQPIAENNTLTGRMQNRRVEFIKISQ</sequence>
<dbReference type="InterPro" id="IPR006665">
    <property type="entry name" value="OmpA-like"/>
</dbReference>
<evidence type="ECO:0000256" key="2">
    <source>
        <dbReference type="ARBA" id="ARBA00023136"/>
    </source>
</evidence>
<dbReference type="Gene3D" id="3.30.1330.60">
    <property type="entry name" value="OmpA-like domain"/>
    <property type="match status" value="1"/>
</dbReference>
<name>A0ABU8NU01_9SPHI</name>
<evidence type="ECO:0000313" key="7">
    <source>
        <dbReference type="EMBL" id="MEJ2904885.1"/>
    </source>
</evidence>
<dbReference type="EMBL" id="JBBEUB010000008">
    <property type="protein sequence ID" value="MEJ2904885.1"/>
    <property type="molecule type" value="Genomic_DNA"/>
</dbReference>
<accession>A0ABU8NU01</accession>
<keyword evidence="2 4" id="KW-0472">Membrane</keyword>
<feature type="domain" description="OmpA-like" evidence="6">
    <location>
        <begin position="294"/>
        <end position="414"/>
    </location>
</feature>
<gene>
    <name evidence="7" type="ORF">WAE58_20740</name>
</gene>
<reference evidence="7 8" key="1">
    <citation type="submission" date="2024-03" db="EMBL/GenBank/DDBJ databases">
        <title>Sequence of Lycoming College Course Isolates.</title>
        <authorList>
            <person name="Plotts O."/>
            <person name="Newman J."/>
        </authorList>
    </citation>
    <scope>NUCLEOTIDE SEQUENCE [LARGE SCALE GENOMIC DNA]</scope>
    <source>
        <strain evidence="7 8">CJB-3</strain>
    </source>
</reference>
<evidence type="ECO:0000256" key="3">
    <source>
        <dbReference type="ARBA" id="ARBA00023237"/>
    </source>
</evidence>
<dbReference type="RefSeq" id="WP_337717404.1">
    <property type="nucleotide sequence ID" value="NZ_JBBEUB010000008.1"/>
</dbReference>
<keyword evidence="8" id="KW-1185">Reference proteome</keyword>
<dbReference type="PANTHER" id="PTHR30329:SF21">
    <property type="entry name" value="LIPOPROTEIN YIAD-RELATED"/>
    <property type="match status" value="1"/>
</dbReference>
<proteinExistence type="predicted"/>
<dbReference type="InterPro" id="IPR036737">
    <property type="entry name" value="OmpA-like_sf"/>
</dbReference>
<comment type="caution">
    <text evidence="7">The sequence shown here is derived from an EMBL/GenBank/DDBJ whole genome shotgun (WGS) entry which is preliminary data.</text>
</comment>
<dbReference type="InterPro" id="IPR050330">
    <property type="entry name" value="Bact_OuterMem_StrucFunc"/>
</dbReference>
<evidence type="ECO:0000256" key="1">
    <source>
        <dbReference type="ARBA" id="ARBA00004442"/>
    </source>
</evidence>
<dbReference type="CDD" id="cd07185">
    <property type="entry name" value="OmpA_C-like"/>
    <property type="match status" value="1"/>
</dbReference>
<dbReference type="Proteomes" id="UP001378956">
    <property type="component" value="Unassembled WGS sequence"/>
</dbReference>
<organism evidence="7 8">
    <name type="scientific">Pedobacter panaciterrae</name>
    <dbReference type="NCBI Taxonomy" id="363849"/>
    <lineage>
        <taxon>Bacteria</taxon>
        <taxon>Pseudomonadati</taxon>
        <taxon>Bacteroidota</taxon>
        <taxon>Sphingobacteriia</taxon>
        <taxon>Sphingobacteriales</taxon>
        <taxon>Sphingobacteriaceae</taxon>
        <taxon>Pedobacter</taxon>
    </lineage>
</organism>
<protein>
    <submittedName>
        <fullName evidence="7">OmpA family protein</fullName>
    </submittedName>
</protein>
<dbReference type="SUPFAM" id="SSF103088">
    <property type="entry name" value="OmpA-like"/>
    <property type="match status" value="1"/>
</dbReference>
<dbReference type="PANTHER" id="PTHR30329">
    <property type="entry name" value="STATOR ELEMENT OF FLAGELLAR MOTOR COMPLEX"/>
    <property type="match status" value="1"/>
</dbReference>
<evidence type="ECO:0000256" key="5">
    <source>
        <dbReference type="SAM" id="MobiDB-lite"/>
    </source>
</evidence>
<dbReference type="Pfam" id="PF00691">
    <property type="entry name" value="OmpA"/>
    <property type="match status" value="1"/>
</dbReference>
<feature type="compositionally biased region" description="Basic and acidic residues" evidence="5">
    <location>
        <begin position="37"/>
        <end position="49"/>
    </location>
</feature>
<evidence type="ECO:0000256" key="4">
    <source>
        <dbReference type="PROSITE-ProRule" id="PRU00473"/>
    </source>
</evidence>
<dbReference type="InterPro" id="IPR006664">
    <property type="entry name" value="OMP_bac"/>
</dbReference>
<keyword evidence="3" id="KW-0998">Cell outer membrane</keyword>
<dbReference type="PROSITE" id="PS51123">
    <property type="entry name" value="OMPA_2"/>
    <property type="match status" value="1"/>
</dbReference>
<comment type="subcellular location">
    <subcellularLocation>
        <location evidence="1">Cell outer membrane</location>
    </subcellularLocation>
</comment>
<feature type="region of interest" description="Disordered" evidence="5">
    <location>
        <begin position="37"/>
        <end position="69"/>
    </location>
</feature>